<accession>A0A9N8DEX5</accession>
<dbReference type="EMBL" id="CAICTM010000107">
    <property type="protein sequence ID" value="CAB9501429.1"/>
    <property type="molecule type" value="Genomic_DNA"/>
</dbReference>
<name>A0A9N8DEX5_9STRA</name>
<gene>
    <name evidence="2" type="ORF">SEMRO_108_G054290.1</name>
</gene>
<reference evidence="2" key="1">
    <citation type="submission" date="2020-06" db="EMBL/GenBank/DDBJ databases">
        <authorList>
            <consortium name="Plant Systems Biology data submission"/>
        </authorList>
    </citation>
    <scope>NUCLEOTIDE SEQUENCE</scope>
    <source>
        <strain evidence="2">D6</strain>
    </source>
</reference>
<comment type="caution">
    <text evidence="2">The sequence shown here is derived from an EMBL/GenBank/DDBJ whole genome shotgun (WGS) entry which is preliminary data.</text>
</comment>
<sequence length="827" mass="92226">MKHHLPSAAEPRRPKEGALAIRLQAGRRSTSITIIHGPPPSTPSIERQGGGRLKLLSVPFASRSDDVNRLDDVMSTVSCHLAFTTNFWHAVDPRQELAAKEEGGNGRNNKQPTPTMAPTGPAEWSLARRDQEKRRKRLYCGEISDVRRSPTLATTLNATTHYKFPTIAAVTSNSVTMANNMKTKPSGRSKACFPIPAHHLLTMVEKKKGPLPAGEHKTMIKMRLAPVLIELREKVSPVNNTPPQHKLTMAEEKGQSLFDNVHLDTTTDNMMTTPIENVAYNNINNNRTTLSGMFLLPPSAEEPSPPAGPTKQETVSKVTTTVSTAADTLSKLQVRVNSLRANNLPLPPKTAESTIDDMIAEFRKCLKTLPAPTTESRQRTLAAMEYFKNGPPAEPTTKPSPPSADEDVIETEEEDDDDDEPTSPFGFVTYAWYHIDCLGDKGPKNHRRGRYKKIVDHPETGEKCLAYVEIVPRDDAPTQVWQGDYSEISTTPNNKPANKKGHKVEFKKAVLQVDYVLDESRRRRRRPSRMQSWPMFDVHNTERHWRLRSTMKRSIHILNGVVAEHVVIEIPEEVDDNQQQQQPKELSFAAKFLWGLLFIKCMMFAMAADEREAVQVPFGIASMVASLVICLFQCGGKIGRHQLLHIAHLSLEGAAMLLNMEPLFLAFELTMAVYNGSLLEEVKEEEKPIVEDDVEEGIEWSVSSIIAHACSSASFVLIFSFTGFHLEMTTNTQSPRAQAPALHLKTQQGSTWRYNKVRSRPAPSSMGDKRQNTYRSPIGDDQQQQVLWPGTKAPLGDNKPQVLWPGTKVSPLARLSCVVHCIARSSL</sequence>
<proteinExistence type="predicted"/>
<organism evidence="2 3">
    <name type="scientific">Seminavis robusta</name>
    <dbReference type="NCBI Taxonomy" id="568900"/>
    <lineage>
        <taxon>Eukaryota</taxon>
        <taxon>Sar</taxon>
        <taxon>Stramenopiles</taxon>
        <taxon>Ochrophyta</taxon>
        <taxon>Bacillariophyta</taxon>
        <taxon>Bacillariophyceae</taxon>
        <taxon>Bacillariophycidae</taxon>
        <taxon>Naviculales</taxon>
        <taxon>Naviculaceae</taxon>
        <taxon>Seminavis</taxon>
    </lineage>
</organism>
<feature type="compositionally biased region" description="Polar residues" evidence="1">
    <location>
        <begin position="107"/>
        <end position="116"/>
    </location>
</feature>
<protein>
    <submittedName>
        <fullName evidence="2">Uncharacterized protein</fullName>
    </submittedName>
</protein>
<evidence type="ECO:0000313" key="3">
    <source>
        <dbReference type="Proteomes" id="UP001153069"/>
    </source>
</evidence>
<dbReference type="AlphaFoldDB" id="A0A9N8DEX5"/>
<evidence type="ECO:0000313" key="2">
    <source>
        <dbReference type="EMBL" id="CAB9501429.1"/>
    </source>
</evidence>
<feature type="region of interest" description="Disordered" evidence="1">
    <location>
        <begin position="388"/>
        <end position="423"/>
    </location>
</feature>
<dbReference type="Proteomes" id="UP001153069">
    <property type="component" value="Unassembled WGS sequence"/>
</dbReference>
<feature type="region of interest" description="Disordered" evidence="1">
    <location>
        <begin position="99"/>
        <end position="121"/>
    </location>
</feature>
<feature type="compositionally biased region" description="Pro residues" evidence="1">
    <location>
        <begin position="392"/>
        <end position="402"/>
    </location>
</feature>
<evidence type="ECO:0000256" key="1">
    <source>
        <dbReference type="SAM" id="MobiDB-lite"/>
    </source>
</evidence>
<feature type="compositionally biased region" description="Acidic residues" evidence="1">
    <location>
        <begin position="404"/>
        <end position="421"/>
    </location>
</feature>
<keyword evidence="3" id="KW-1185">Reference proteome</keyword>
<feature type="region of interest" description="Disordered" evidence="1">
    <location>
        <begin position="756"/>
        <end position="779"/>
    </location>
</feature>